<dbReference type="SUPFAM" id="SSF52540">
    <property type="entry name" value="P-loop containing nucleoside triphosphate hydrolases"/>
    <property type="match status" value="1"/>
</dbReference>
<dbReference type="Gene3D" id="3.40.50.300">
    <property type="entry name" value="P-loop containing nucleotide triphosphate hydrolases"/>
    <property type="match status" value="1"/>
</dbReference>
<organism evidence="1 2">
    <name type="scientific">Dictyostelium purpureum</name>
    <name type="common">Slime mold</name>
    <dbReference type="NCBI Taxonomy" id="5786"/>
    <lineage>
        <taxon>Eukaryota</taxon>
        <taxon>Amoebozoa</taxon>
        <taxon>Evosea</taxon>
        <taxon>Eumycetozoa</taxon>
        <taxon>Dictyostelia</taxon>
        <taxon>Dictyosteliales</taxon>
        <taxon>Dictyosteliaceae</taxon>
        <taxon>Dictyostelium</taxon>
    </lineage>
</organism>
<dbReference type="GeneID" id="10502838"/>
<dbReference type="AlphaFoldDB" id="F0ZD76"/>
<reference evidence="2" key="1">
    <citation type="journal article" date="2011" name="Genome Biol.">
        <title>Comparative genomics of the social amoebae Dictyostelium discoideum and Dictyostelium purpureum.</title>
        <authorList>
            <consortium name="US DOE Joint Genome Institute (JGI-PGF)"/>
            <person name="Sucgang R."/>
            <person name="Kuo A."/>
            <person name="Tian X."/>
            <person name="Salerno W."/>
            <person name="Parikh A."/>
            <person name="Feasley C.L."/>
            <person name="Dalin E."/>
            <person name="Tu H."/>
            <person name="Huang E."/>
            <person name="Barry K."/>
            <person name="Lindquist E."/>
            <person name="Shapiro H."/>
            <person name="Bruce D."/>
            <person name="Schmutz J."/>
            <person name="Salamov A."/>
            <person name="Fey P."/>
            <person name="Gaudet P."/>
            <person name="Anjard C."/>
            <person name="Babu M.M."/>
            <person name="Basu S."/>
            <person name="Bushmanova Y."/>
            <person name="van der Wel H."/>
            <person name="Katoh-Kurasawa M."/>
            <person name="Dinh C."/>
            <person name="Coutinho P.M."/>
            <person name="Saito T."/>
            <person name="Elias M."/>
            <person name="Schaap P."/>
            <person name="Kay R.R."/>
            <person name="Henrissat B."/>
            <person name="Eichinger L."/>
            <person name="Rivero F."/>
            <person name="Putnam N.H."/>
            <person name="West C.M."/>
            <person name="Loomis W.F."/>
            <person name="Chisholm R.L."/>
            <person name="Shaulsky G."/>
            <person name="Strassmann J.E."/>
            <person name="Queller D.C."/>
            <person name="Kuspa A."/>
            <person name="Grigoriev I.V."/>
        </authorList>
    </citation>
    <scope>NUCLEOTIDE SEQUENCE [LARGE SCALE GENOMIC DNA]</scope>
    <source>
        <strain evidence="2">QSDP1</strain>
    </source>
</reference>
<dbReference type="RefSeq" id="XP_003285394.1">
    <property type="nucleotide sequence ID" value="XM_003285346.1"/>
</dbReference>
<dbReference type="KEGG" id="dpp:DICPUDRAFT_149252"/>
<dbReference type="Proteomes" id="UP000001064">
    <property type="component" value="Unassembled WGS sequence"/>
</dbReference>
<evidence type="ECO:0000313" key="1">
    <source>
        <dbReference type="EMBL" id="EGC38087.1"/>
    </source>
</evidence>
<dbReference type="GO" id="GO:0005525">
    <property type="term" value="F:GTP binding"/>
    <property type="evidence" value="ECO:0007669"/>
    <property type="project" value="InterPro"/>
</dbReference>
<dbReference type="GO" id="GO:0003924">
    <property type="term" value="F:GTPase activity"/>
    <property type="evidence" value="ECO:0007669"/>
    <property type="project" value="InterPro"/>
</dbReference>
<dbReference type="EMBL" id="GL870984">
    <property type="protein sequence ID" value="EGC38087.1"/>
    <property type="molecule type" value="Genomic_DNA"/>
</dbReference>
<keyword evidence="2" id="KW-1185">Reference proteome</keyword>
<accession>F0ZD76</accession>
<dbReference type="eggNOG" id="ENOG502RSPF">
    <property type="taxonomic scope" value="Eukaryota"/>
</dbReference>
<dbReference type="FunCoup" id="F0ZD76">
    <property type="interactions" value="937"/>
</dbReference>
<protein>
    <submittedName>
        <fullName evidence="1">Uncharacterized protein</fullName>
    </submittedName>
</protein>
<proteinExistence type="predicted"/>
<sequence>MELNILIIGSSRTGKTTLSNALYNHPQVENTQSHIIDNSTKPSLSKVTNVSKKYNLKILSTSSFTKTTTTAISSKDSNNSNVSKRKKKFDFIICIFDITNINSFNFIKSFLMDNNELDEDYFSMNKIQIVVSREDLKGLISISFNELESICEQLNIQFYISNLTDPNSRLNLVNKIINHISLNHFNLIDNFTNNSNNSSNNENNLQINKILFDTLDTPFITSTEINQS</sequence>
<dbReference type="OrthoDB" id="10614282at2759"/>
<dbReference type="VEuPathDB" id="AmoebaDB:DICPUDRAFT_149252"/>
<gene>
    <name evidence="1" type="ORF">DICPUDRAFT_149252</name>
</gene>
<dbReference type="InParanoid" id="F0ZD76"/>
<name>F0ZD76_DICPU</name>
<dbReference type="Pfam" id="PF00071">
    <property type="entry name" value="Ras"/>
    <property type="match status" value="1"/>
</dbReference>
<dbReference type="InterPro" id="IPR027417">
    <property type="entry name" value="P-loop_NTPase"/>
</dbReference>
<dbReference type="InterPro" id="IPR001806">
    <property type="entry name" value="Small_GTPase"/>
</dbReference>
<evidence type="ECO:0000313" key="2">
    <source>
        <dbReference type="Proteomes" id="UP000001064"/>
    </source>
</evidence>